<protein>
    <submittedName>
        <fullName evidence="2">NAD(P)-dependent oxidoreductase</fullName>
    </submittedName>
</protein>
<name>A0A6B0YQQ3_9CHLR</name>
<dbReference type="PANTHER" id="PTHR43245">
    <property type="entry name" value="BIFUNCTIONAL POLYMYXIN RESISTANCE PROTEIN ARNA"/>
    <property type="match status" value="1"/>
</dbReference>
<sequence>MTKRILVTGMSGLIGGAVRQHLESRYNLTALNRSLVPGVRTVQADIADFDSILPAFEGQDTVVHLAASARGSDPWERVRDPNLIGVYNVFEAARRAGVSRVIFASSGSTISGWEQVQPYRALVNGDYENVLPPWPMITHETPVRPAGVYGATKVWGEALARQFTDSSELSIICLRIGLVNEEDRPTDSRQFSVWCSQRDISQMVERCIIAPSELKFDIFYALSRNKWGYRDISHAREVVGFEPSDEAEAFR</sequence>
<dbReference type="InterPro" id="IPR001509">
    <property type="entry name" value="Epimerase_deHydtase"/>
</dbReference>
<feature type="domain" description="NAD-dependent epimerase/dehydratase" evidence="1">
    <location>
        <begin position="5"/>
        <end position="177"/>
    </location>
</feature>
<organism evidence="2">
    <name type="scientific">Caldilineaceae bacterium SB0664_bin_27</name>
    <dbReference type="NCBI Taxonomy" id="2605260"/>
    <lineage>
        <taxon>Bacteria</taxon>
        <taxon>Bacillati</taxon>
        <taxon>Chloroflexota</taxon>
        <taxon>Caldilineae</taxon>
        <taxon>Caldilineales</taxon>
        <taxon>Caldilineaceae</taxon>
    </lineage>
</organism>
<accession>A0A6B0YQQ3</accession>
<dbReference type="InterPro" id="IPR036291">
    <property type="entry name" value="NAD(P)-bd_dom_sf"/>
</dbReference>
<dbReference type="AlphaFoldDB" id="A0A6B0YQQ3"/>
<dbReference type="InterPro" id="IPR050177">
    <property type="entry name" value="Lipid_A_modif_metabolic_enz"/>
</dbReference>
<dbReference type="SUPFAM" id="SSF51735">
    <property type="entry name" value="NAD(P)-binding Rossmann-fold domains"/>
    <property type="match status" value="1"/>
</dbReference>
<dbReference type="Gene3D" id="3.40.50.720">
    <property type="entry name" value="NAD(P)-binding Rossmann-like Domain"/>
    <property type="match status" value="1"/>
</dbReference>
<comment type="caution">
    <text evidence="2">The sequence shown here is derived from an EMBL/GenBank/DDBJ whole genome shotgun (WGS) entry which is preliminary data.</text>
</comment>
<reference evidence="2" key="1">
    <citation type="submission" date="2019-09" db="EMBL/GenBank/DDBJ databases">
        <title>Characterisation of the sponge microbiome using genome-centric metagenomics.</title>
        <authorList>
            <person name="Engelberts J.P."/>
            <person name="Robbins S.J."/>
            <person name="De Goeij J.M."/>
            <person name="Aranda M."/>
            <person name="Bell S.C."/>
            <person name="Webster N.S."/>
        </authorList>
    </citation>
    <scope>NUCLEOTIDE SEQUENCE</scope>
    <source>
        <strain evidence="2">SB0664_bin_27</strain>
    </source>
</reference>
<evidence type="ECO:0000313" key="2">
    <source>
        <dbReference type="EMBL" id="MXY93376.1"/>
    </source>
</evidence>
<dbReference type="PANTHER" id="PTHR43245:SF55">
    <property type="entry name" value="NAD(P)-BINDING DOMAIN-CONTAINING PROTEIN"/>
    <property type="match status" value="1"/>
</dbReference>
<proteinExistence type="predicted"/>
<evidence type="ECO:0000259" key="1">
    <source>
        <dbReference type="Pfam" id="PF01370"/>
    </source>
</evidence>
<gene>
    <name evidence="2" type="ORF">F4Y42_08010</name>
</gene>
<dbReference type="Pfam" id="PF01370">
    <property type="entry name" value="Epimerase"/>
    <property type="match status" value="1"/>
</dbReference>
<dbReference type="EMBL" id="VXRG01000067">
    <property type="protein sequence ID" value="MXY93376.1"/>
    <property type="molecule type" value="Genomic_DNA"/>
</dbReference>